<keyword evidence="5" id="KW-0539">Nucleus</keyword>
<feature type="region of interest" description="Disordered" evidence="6">
    <location>
        <begin position="164"/>
        <end position="183"/>
    </location>
</feature>
<dbReference type="InterPro" id="IPR043020">
    <property type="entry name" value="GCM_large"/>
</dbReference>
<feature type="compositionally biased region" description="Basic and acidic residues" evidence="6">
    <location>
        <begin position="164"/>
        <end position="180"/>
    </location>
</feature>
<dbReference type="GO" id="GO:0001228">
    <property type="term" value="F:DNA-binding transcription activator activity, RNA polymerase II-specific"/>
    <property type="evidence" value="ECO:0007669"/>
    <property type="project" value="InterPro"/>
</dbReference>
<evidence type="ECO:0000313" key="8">
    <source>
        <dbReference type="Proteomes" id="UP000695007"/>
    </source>
</evidence>
<evidence type="ECO:0000256" key="3">
    <source>
        <dbReference type="ARBA" id="ARBA00023125"/>
    </source>
</evidence>
<sequence length="606" mass="68335">MVVLSRVGSPTMSATVAGNQQQYPHQEWDINDSNVPKVVEYDGWCEWADGHVRKVYGADCEEARRHASGWAMRNTNNHNVSILKKSCLGVLECSLKCVLPGGGRVHLRPAICDKARKKQQGKPCPNRQCAGRLQIHACRGHCGYPVTHFWRHTDHAIFFQAKGTHDHPRPEAKSTSEARRSVGAGRRVRGLAVLLAREAALGSKLMTLRGTKRPNSDPLELPTRPTQTMTLIGDKEYSCSCSPFECVCGNLQRNYPNGQSSYQSSHHQQQHQHHEPLTMGNPANPMYNAQAQQMTGNEAPAYWPQETAMEQTALGYSSYPNSEFPVIFGSDLFQPEEIFQLDQPIRPDFPVGSSELTRSPPSLLDLGSGTIKYEMSDMHEQTYWTQLLSEDSSSSHISVSQGHESERETNQTQSCSPYEAFQAQGNWTNNQNETRMEYAAVTGVYETPKQLRSTHLLSSHSPVSEAPSFPNYDDYHQMMHISNQRTHNQSPGQSPEHRQSQHRILEDRLTYNAHHEQPIQPQTQTSPEPFFYQNSGVDRCHYTCEVLDTRLTQVAPMTTNSGISYADVTDMELPPFVDYTLVGMLCSSREEEQQQQQQFVETNLLK</sequence>
<dbReference type="RefSeq" id="XP_011501700.1">
    <property type="nucleotide sequence ID" value="XM_011503398.1"/>
</dbReference>
<dbReference type="InterPro" id="IPR039791">
    <property type="entry name" value="GCM"/>
</dbReference>
<dbReference type="GO" id="GO:0042063">
    <property type="term" value="P:gliogenesis"/>
    <property type="evidence" value="ECO:0007669"/>
    <property type="project" value="TreeGrafter"/>
</dbReference>
<dbReference type="PROSITE" id="PS50807">
    <property type="entry name" value="GCM"/>
    <property type="match status" value="1"/>
</dbReference>
<dbReference type="InterPro" id="IPR043021">
    <property type="entry name" value="GCM_small"/>
</dbReference>
<evidence type="ECO:0000256" key="1">
    <source>
        <dbReference type="ARBA" id="ARBA00022473"/>
    </source>
</evidence>
<name>A0AAJ6YPA8_9HYME</name>
<dbReference type="AlphaFoldDB" id="A0AAJ6YPA8"/>
<keyword evidence="8" id="KW-1185">Reference proteome</keyword>
<dbReference type="GO" id="GO:0005634">
    <property type="term" value="C:nucleus"/>
    <property type="evidence" value="ECO:0007669"/>
    <property type="project" value="TreeGrafter"/>
</dbReference>
<gene>
    <name evidence="9" type="primary">LOC105365282</name>
</gene>
<keyword evidence="2" id="KW-0805">Transcription regulation</keyword>
<dbReference type="InterPro" id="IPR003902">
    <property type="entry name" value="Tscrpt_reg_GCM"/>
</dbReference>
<feature type="region of interest" description="Disordered" evidence="6">
    <location>
        <begin position="258"/>
        <end position="287"/>
    </location>
</feature>
<dbReference type="GeneID" id="105365282"/>
<dbReference type="Gene3D" id="2.20.25.670">
    <property type="entry name" value="GCM domain, large subdomain"/>
    <property type="match status" value="1"/>
</dbReference>
<dbReference type="Pfam" id="PF03615">
    <property type="entry name" value="GCM"/>
    <property type="match status" value="1"/>
</dbReference>
<keyword evidence="1" id="KW-0217">Developmental protein</keyword>
<organism evidence="8 9">
    <name type="scientific">Ceratosolen solmsi marchali</name>
    <dbReference type="NCBI Taxonomy" id="326594"/>
    <lineage>
        <taxon>Eukaryota</taxon>
        <taxon>Metazoa</taxon>
        <taxon>Ecdysozoa</taxon>
        <taxon>Arthropoda</taxon>
        <taxon>Hexapoda</taxon>
        <taxon>Insecta</taxon>
        <taxon>Pterygota</taxon>
        <taxon>Neoptera</taxon>
        <taxon>Endopterygota</taxon>
        <taxon>Hymenoptera</taxon>
        <taxon>Apocrita</taxon>
        <taxon>Proctotrupomorpha</taxon>
        <taxon>Chalcidoidea</taxon>
        <taxon>Agaonidae</taxon>
        <taxon>Agaoninae</taxon>
        <taxon>Ceratosolen</taxon>
    </lineage>
</organism>
<feature type="domain" description="GCM" evidence="7">
    <location>
        <begin position="26"/>
        <end position="182"/>
    </location>
</feature>
<evidence type="ECO:0000259" key="7">
    <source>
        <dbReference type="PROSITE" id="PS50807"/>
    </source>
</evidence>
<dbReference type="KEGG" id="csol:105365282"/>
<proteinExistence type="predicted"/>
<dbReference type="GO" id="GO:0000978">
    <property type="term" value="F:RNA polymerase II cis-regulatory region sequence-specific DNA binding"/>
    <property type="evidence" value="ECO:0007669"/>
    <property type="project" value="TreeGrafter"/>
</dbReference>
<dbReference type="SUPFAM" id="SSF90073">
    <property type="entry name" value="GCM domain"/>
    <property type="match status" value="1"/>
</dbReference>
<dbReference type="PANTHER" id="PTHR12414:SF8">
    <property type="entry name" value="TRANSCRIPTION FACTOR GLIAL CELLS MISSING-RELATED"/>
    <property type="match status" value="1"/>
</dbReference>
<dbReference type="PANTHER" id="PTHR12414">
    <property type="entry name" value="GLIAL CELLS MISSING RELATED/GLIDE"/>
    <property type="match status" value="1"/>
</dbReference>
<protein>
    <submittedName>
        <fullName evidence="9">Uncharacterized protein LOC105365282</fullName>
    </submittedName>
</protein>
<evidence type="ECO:0000313" key="9">
    <source>
        <dbReference type="RefSeq" id="XP_011501700.1"/>
    </source>
</evidence>
<evidence type="ECO:0000256" key="5">
    <source>
        <dbReference type="ARBA" id="ARBA00023242"/>
    </source>
</evidence>
<dbReference type="InterPro" id="IPR036115">
    <property type="entry name" value="GCM_dom_sf"/>
</dbReference>
<keyword evidence="4" id="KW-0804">Transcription</keyword>
<evidence type="ECO:0000256" key="2">
    <source>
        <dbReference type="ARBA" id="ARBA00023015"/>
    </source>
</evidence>
<dbReference type="Proteomes" id="UP000695007">
    <property type="component" value="Unplaced"/>
</dbReference>
<keyword evidence="3" id="KW-0238">DNA-binding</keyword>
<evidence type="ECO:0000256" key="4">
    <source>
        <dbReference type="ARBA" id="ARBA00023163"/>
    </source>
</evidence>
<evidence type="ECO:0000256" key="6">
    <source>
        <dbReference type="SAM" id="MobiDB-lite"/>
    </source>
</evidence>
<dbReference type="Gene3D" id="3.30.70.3530">
    <property type="entry name" value="GCM motif"/>
    <property type="match status" value="1"/>
</dbReference>
<feature type="region of interest" description="Disordered" evidence="6">
    <location>
        <begin position="395"/>
        <end position="415"/>
    </location>
</feature>
<accession>A0AAJ6YPA8</accession>
<reference evidence="9" key="1">
    <citation type="submission" date="2025-08" db="UniProtKB">
        <authorList>
            <consortium name="RefSeq"/>
        </authorList>
    </citation>
    <scope>IDENTIFICATION</scope>
</reference>